<organism evidence="1 2">
    <name type="scientific">Lentzea aerocolonigenes</name>
    <name type="common">Lechevalieria aerocolonigenes</name>
    <name type="synonym">Saccharothrix aerocolonigenes</name>
    <dbReference type="NCBI Taxonomy" id="68170"/>
    <lineage>
        <taxon>Bacteria</taxon>
        <taxon>Bacillati</taxon>
        <taxon>Actinomycetota</taxon>
        <taxon>Actinomycetes</taxon>
        <taxon>Pseudonocardiales</taxon>
        <taxon>Pseudonocardiaceae</taxon>
        <taxon>Lentzea</taxon>
    </lineage>
</organism>
<feature type="non-terminal residue" evidence="1">
    <location>
        <position position="1"/>
    </location>
</feature>
<gene>
    <name evidence="1" type="ORF">UK23_39755</name>
</gene>
<dbReference type="Proteomes" id="UP000033393">
    <property type="component" value="Unassembled WGS sequence"/>
</dbReference>
<comment type="caution">
    <text evidence="1">The sequence shown here is derived from an EMBL/GenBank/DDBJ whole genome shotgun (WGS) entry which is preliminary data.</text>
</comment>
<keyword evidence="2" id="KW-1185">Reference proteome</keyword>
<reference evidence="1 2" key="1">
    <citation type="submission" date="2015-02" db="EMBL/GenBank/DDBJ databases">
        <authorList>
            <person name="Ju K.-S."/>
            <person name="Doroghazi J.R."/>
            <person name="Metcalf W."/>
        </authorList>
    </citation>
    <scope>NUCLEOTIDE SEQUENCE [LARGE SCALE GENOMIC DNA]</scope>
    <source>
        <strain evidence="1 2">NRRL B-16140</strain>
    </source>
</reference>
<evidence type="ECO:0000313" key="1">
    <source>
        <dbReference type="EMBL" id="KJK41913.1"/>
    </source>
</evidence>
<sequence length="77" mass="7827">GDGMSNWSAWAGIGSGTITGTPAAVYKPLGNVTEVFTRNNAGAPVHAYIADNSGGWSDLLGMPAATFASDPVVVYKP</sequence>
<protein>
    <submittedName>
        <fullName evidence="1">Uncharacterized protein</fullName>
    </submittedName>
</protein>
<dbReference type="EMBL" id="JYJG01000389">
    <property type="protein sequence ID" value="KJK41913.1"/>
    <property type="molecule type" value="Genomic_DNA"/>
</dbReference>
<accession>A0A0F0GKG7</accession>
<dbReference type="RefSeq" id="WP_045316968.1">
    <property type="nucleotide sequence ID" value="NZ_JYJG01000389.1"/>
</dbReference>
<evidence type="ECO:0000313" key="2">
    <source>
        <dbReference type="Proteomes" id="UP000033393"/>
    </source>
</evidence>
<proteinExistence type="predicted"/>
<dbReference type="SUPFAM" id="SSF89372">
    <property type="entry name" value="Fucose-specific lectin"/>
    <property type="match status" value="1"/>
</dbReference>
<dbReference type="AlphaFoldDB" id="A0A0F0GKG7"/>
<feature type="non-terminal residue" evidence="1">
    <location>
        <position position="77"/>
    </location>
</feature>
<name>A0A0F0GKG7_LENAE</name>